<name>A0ACB8T4J8_9AGAM</name>
<accession>A0ACB8T4J8</accession>
<organism evidence="1 2">
    <name type="scientific">Artomyces pyxidatus</name>
    <dbReference type="NCBI Taxonomy" id="48021"/>
    <lineage>
        <taxon>Eukaryota</taxon>
        <taxon>Fungi</taxon>
        <taxon>Dikarya</taxon>
        <taxon>Basidiomycota</taxon>
        <taxon>Agaricomycotina</taxon>
        <taxon>Agaricomycetes</taxon>
        <taxon>Russulales</taxon>
        <taxon>Auriscalpiaceae</taxon>
        <taxon>Artomyces</taxon>
    </lineage>
</organism>
<evidence type="ECO:0000313" key="2">
    <source>
        <dbReference type="Proteomes" id="UP000814140"/>
    </source>
</evidence>
<dbReference type="EMBL" id="MU277203">
    <property type="protein sequence ID" value="KAI0063453.1"/>
    <property type="molecule type" value="Genomic_DNA"/>
</dbReference>
<comment type="caution">
    <text evidence="1">The sequence shown here is derived from an EMBL/GenBank/DDBJ whole genome shotgun (WGS) entry which is preliminary data.</text>
</comment>
<reference evidence="1" key="2">
    <citation type="journal article" date="2022" name="New Phytol.">
        <title>Evolutionary transition to the ectomycorrhizal habit in the genomes of a hyperdiverse lineage of mushroom-forming fungi.</title>
        <authorList>
            <person name="Looney B."/>
            <person name="Miyauchi S."/>
            <person name="Morin E."/>
            <person name="Drula E."/>
            <person name="Courty P.E."/>
            <person name="Kohler A."/>
            <person name="Kuo A."/>
            <person name="LaButti K."/>
            <person name="Pangilinan J."/>
            <person name="Lipzen A."/>
            <person name="Riley R."/>
            <person name="Andreopoulos W."/>
            <person name="He G."/>
            <person name="Johnson J."/>
            <person name="Nolan M."/>
            <person name="Tritt A."/>
            <person name="Barry K.W."/>
            <person name="Grigoriev I.V."/>
            <person name="Nagy L.G."/>
            <person name="Hibbett D."/>
            <person name="Henrissat B."/>
            <person name="Matheny P.B."/>
            <person name="Labbe J."/>
            <person name="Martin F.M."/>
        </authorList>
    </citation>
    <scope>NUCLEOTIDE SEQUENCE</scope>
    <source>
        <strain evidence="1">HHB10654</strain>
    </source>
</reference>
<evidence type="ECO:0000313" key="1">
    <source>
        <dbReference type="EMBL" id="KAI0063453.1"/>
    </source>
</evidence>
<gene>
    <name evidence="1" type="ORF">BV25DRAFT_1915354</name>
</gene>
<dbReference type="Proteomes" id="UP000814140">
    <property type="component" value="Unassembled WGS sequence"/>
</dbReference>
<sequence>MPRELRPRKARPSYAVLFQDDDQDLQAGPSRLRATEDEDGDADSGSDFAPAEAELEEISDEEDIPEANLEDEEDVDPTPDAGNRDEPVALSTSTAVRASSAKKRKMARNVVNLAPGLSRPSNRQNHSLPLPSLHHRHKAIPIFRRVGRVERLLRPPVLFGENDTVPTNSFTSDQVVTDRMNKAWGYNVGAGPIWEILEDRGWFKEAIEADGEEEKEANRRPKVYQDLLLSDGWAILSAEDAAPYLPTDASATEEGALKPAPPVFCAFGPYAQQTNVEMRTFDVLKLSQLMPESKAHVFNAGAPVWGLDWCPIHPEDRPHCAYRHYLAVAPFPSRSHSPEVGVKLARPFHACIQIWTLSSSPALGSTSSQDTGVMRCEMVVCIDSGPAYELKWCPLPSHDSLENPYSDSHPRRLGLLAGTFQDGSVSIFSVPYPPDLSAAHPQASGPIFVKLPEPIVRLELEETSCWTLDWANSEVIAVGCTNGSIAVYDIGHALRAGKGPETGILPTHYISVHQSAIRALSWVRAPTLSGKGQILTGEDPTVLASGGYDGLECLTDIREPSGNIMNRTRDVINCIPYSQYAGGPITIDHENIIKAYSVSPSMLGRGHTLMEPSGPVWCASTSDYHPQLAIGSADGTCGTTNMLRSTRRGGSVPFLWHKIYQLDYSRTSRTYRMFERFLPQETPDRSTSGPRAPIGTGAWSTEVNVLRVAWNSVGGFGASPLLASATASGLCRVDWLAGRWMKGKVPYERVESMRRETDAMDIDDDEDSS</sequence>
<keyword evidence="2" id="KW-1185">Reference proteome</keyword>
<proteinExistence type="predicted"/>
<protein>
    <submittedName>
        <fullName evidence="1">Uncharacterized protein</fullName>
    </submittedName>
</protein>
<reference evidence="1" key="1">
    <citation type="submission" date="2021-03" db="EMBL/GenBank/DDBJ databases">
        <authorList>
            <consortium name="DOE Joint Genome Institute"/>
            <person name="Ahrendt S."/>
            <person name="Looney B.P."/>
            <person name="Miyauchi S."/>
            <person name="Morin E."/>
            <person name="Drula E."/>
            <person name="Courty P.E."/>
            <person name="Chicoki N."/>
            <person name="Fauchery L."/>
            <person name="Kohler A."/>
            <person name="Kuo A."/>
            <person name="Labutti K."/>
            <person name="Pangilinan J."/>
            <person name="Lipzen A."/>
            <person name="Riley R."/>
            <person name="Andreopoulos W."/>
            <person name="He G."/>
            <person name="Johnson J."/>
            <person name="Barry K.W."/>
            <person name="Grigoriev I.V."/>
            <person name="Nagy L."/>
            <person name="Hibbett D."/>
            <person name="Henrissat B."/>
            <person name="Matheny P.B."/>
            <person name="Labbe J."/>
            <person name="Martin F."/>
        </authorList>
    </citation>
    <scope>NUCLEOTIDE SEQUENCE</scope>
    <source>
        <strain evidence="1">HHB10654</strain>
    </source>
</reference>